<protein>
    <submittedName>
        <fullName evidence="1">Uncharacterized protein</fullName>
    </submittedName>
</protein>
<evidence type="ECO:0000313" key="2">
    <source>
        <dbReference type="Proteomes" id="UP000717996"/>
    </source>
</evidence>
<sequence>MSSKAKTRLLQKSELFNFYTSYVVNWDPTKPTETFTTKTSQNDIPIPKPIKPAGHEEANLRVVVSSLFAFFLHHHMYLDEHL</sequence>
<organism evidence="1 2">
    <name type="scientific">Rhizopus oryzae</name>
    <name type="common">Mucormycosis agent</name>
    <name type="synonym">Rhizopus arrhizus var. delemar</name>
    <dbReference type="NCBI Taxonomy" id="64495"/>
    <lineage>
        <taxon>Eukaryota</taxon>
        <taxon>Fungi</taxon>
        <taxon>Fungi incertae sedis</taxon>
        <taxon>Mucoromycota</taxon>
        <taxon>Mucoromycotina</taxon>
        <taxon>Mucoromycetes</taxon>
        <taxon>Mucorales</taxon>
        <taxon>Mucorineae</taxon>
        <taxon>Rhizopodaceae</taxon>
        <taxon>Rhizopus</taxon>
    </lineage>
</organism>
<dbReference type="EMBL" id="JAANIT010000981">
    <property type="protein sequence ID" value="KAG1543044.1"/>
    <property type="molecule type" value="Genomic_DNA"/>
</dbReference>
<evidence type="ECO:0000313" key="1">
    <source>
        <dbReference type="EMBL" id="KAG1543044.1"/>
    </source>
</evidence>
<comment type="caution">
    <text evidence="1">The sequence shown here is derived from an EMBL/GenBank/DDBJ whole genome shotgun (WGS) entry which is preliminary data.</text>
</comment>
<accession>A0A9P7CAG3</accession>
<reference evidence="1" key="1">
    <citation type="journal article" date="2020" name="Microb. Genom.">
        <title>Genetic diversity of clinical and environmental Mucorales isolates obtained from an investigation of mucormycosis cases among solid organ transplant recipients.</title>
        <authorList>
            <person name="Nguyen M.H."/>
            <person name="Kaul D."/>
            <person name="Muto C."/>
            <person name="Cheng S.J."/>
            <person name="Richter R.A."/>
            <person name="Bruno V.M."/>
            <person name="Liu G."/>
            <person name="Beyhan S."/>
            <person name="Sundermann A.J."/>
            <person name="Mounaud S."/>
            <person name="Pasculle A.W."/>
            <person name="Nierman W.C."/>
            <person name="Driscoll E."/>
            <person name="Cumbie R."/>
            <person name="Clancy C.J."/>
            <person name="Dupont C.L."/>
        </authorList>
    </citation>
    <scope>NUCLEOTIDE SEQUENCE</scope>
    <source>
        <strain evidence="1">GL16</strain>
    </source>
</reference>
<dbReference type="Proteomes" id="UP000717996">
    <property type="component" value="Unassembled WGS sequence"/>
</dbReference>
<gene>
    <name evidence="1" type="ORF">G6F51_006909</name>
</gene>
<dbReference type="AlphaFoldDB" id="A0A9P7CAG3"/>
<name>A0A9P7CAG3_RHIOR</name>
<proteinExistence type="predicted"/>